<organism evidence="1 2">
    <name type="scientific">Plakobranchus ocellatus</name>
    <dbReference type="NCBI Taxonomy" id="259542"/>
    <lineage>
        <taxon>Eukaryota</taxon>
        <taxon>Metazoa</taxon>
        <taxon>Spiralia</taxon>
        <taxon>Lophotrochozoa</taxon>
        <taxon>Mollusca</taxon>
        <taxon>Gastropoda</taxon>
        <taxon>Heterobranchia</taxon>
        <taxon>Euthyneura</taxon>
        <taxon>Panpulmonata</taxon>
        <taxon>Sacoglossa</taxon>
        <taxon>Placobranchoidea</taxon>
        <taxon>Plakobranchidae</taxon>
        <taxon>Plakobranchus</taxon>
    </lineage>
</organism>
<proteinExistence type="predicted"/>
<comment type="caution">
    <text evidence="1">The sequence shown here is derived from an EMBL/GenBank/DDBJ whole genome shotgun (WGS) entry which is preliminary data.</text>
</comment>
<dbReference type="EMBL" id="BLXT01007308">
    <property type="protein sequence ID" value="GFO38012.1"/>
    <property type="molecule type" value="Genomic_DNA"/>
</dbReference>
<keyword evidence="2" id="KW-1185">Reference proteome</keyword>
<dbReference type="AlphaFoldDB" id="A0AAV4D1H5"/>
<evidence type="ECO:0000313" key="2">
    <source>
        <dbReference type="Proteomes" id="UP000735302"/>
    </source>
</evidence>
<evidence type="ECO:0000313" key="1">
    <source>
        <dbReference type="EMBL" id="GFO38012.1"/>
    </source>
</evidence>
<gene>
    <name evidence="1" type="ORF">PoB_006451700</name>
</gene>
<sequence>MCSCLCIVRVHYHYHNNNKKMIPSCQQRPREGEDSCMADVIIETVKQMFMASDHRLKSEAGTSMKFVKRVKNRRGQKGWTALAHKMKCSS</sequence>
<accession>A0AAV4D1H5</accession>
<protein>
    <submittedName>
        <fullName evidence="1">Uncharacterized protein</fullName>
    </submittedName>
</protein>
<name>A0AAV4D1H5_9GAST</name>
<dbReference type="Proteomes" id="UP000735302">
    <property type="component" value="Unassembled WGS sequence"/>
</dbReference>
<reference evidence="1 2" key="1">
    <citation type="journal article" date="2021" name="Elife">
        <title>Chloroplast acquisition without the gene transfer in kleptoplastic sea slugs, Plakobranchus ocellatus.</title>
        <authorList>
            <person name="Maeda T."/>
            <person name="Takahashi S."/>
            <person name="Yoshida T."/>
            <person name="Shimamura S."/>
            <person name="Takaki Y."/>
            <person name="Nagai Y."/>
            <person name="Toyoda A."/>
            <person name="Suzuki Y."/>
            <person name="Arimoto A."/>
            <person name="Ishii H."/>
            <person name="Satoh N."/>
            <person name="Nishiyama T."/>
            <person name="Hasebe M."/>
            <person name="Maruyama T."/>
            <person name="Minagawa J."/>
            <person name="Obokata J."/>
            <person name="Shigenobu S."/>
        </authorList>
    </citation>
    <scope>NUCLEOTIDE SEQUENCE [LARGE SCALE GENOMIC DNA]</scope>
</reference>